<feature type="transmembrane region" description="Helical" evidence="5">
    <location>
        <begin position="33"/>
        <end position="56"/>
    </location>
</feature>
<evidence type="ECO:0000256" key="2">
    <source>
        <dbReference type="ARBA" id="ARBA00022692"/>
    </source>
</evidence>
<evidence type="ECO:0000259" key="6">
    <source>
        <dbReference type="PROSITE" id="PS50262"/>
    </source>
</evidence>
<dbReference type="HOGENOM" id="CLU_043715_0_3_1"/>
<evidence type="ECO:0000256" key="5">
    <source>
        <dbReference type="SAM" id="Phobius"/>
    </source>
</evidence>
<dbReference type="OMA" id="HEVATGF"/>
<keyword evidence="2 5" id="KW-0812">Transmembrane</keyword>
<feature type="transmembrane region" description="Helical" evidence="5">
    <location>
        <begin position="68"/>
        <end position="86"/>
    </location>
</feature>
<dbReference type="PANTHER" id="PTHR22751">
    <property type="entry name" value="G-PROTEIN COUPLED RECEPTOR-RELATED"/>
    <property type="match status" value="1"/>
</dbReference>
<reference evidence="7" key="1">
    <citation type="submission" date="2007-07" db="EMBL/GenBank/DDBJ databases">
        <title>PCAP assembly of the Caenorhabditis remanei genome.</title>
        <authorList>
            <consortium name="The Caenorhabditis remanei Sequencing Consortium"/>
            <person name="Wilson R.K."/>
        </authorList>
    </citation>
    <scope>NUCLEOTIDE SEQUENCE [LARGE SCALE GENOMIC DNA]</scope>
    <source>
        <strain evidence="7">PB4641</strain>
    </source>
</reference>
<dbReference type="GO" id="GO:0008528">
    <property type="term" value="F:G protein-coupled peptide receptor activity"/>
    <property type="evidence" value="ECO:0007669"/>
    <property type="project" value="InterPro"/>
</dbReference>
<comment type="subcellular location">
    <subcellularLocation>
        <location evidence="1">Membrane</location>
    </subcellularLocation>
</comment>
<keyword evidence="4 5" id="KW-0472">Membrane</keyword>
<dbReference type="CTD" id="9819446"/>
<feature type="transmembrane region" description="Helical" evidence="5">
    <location>
        <begin position="125"/>
        <end position="146"/>
    </location>
</feature>
<feature type="domain" description="G-protein coupled receptors family 1 profile" evidence="6">
    <location>
        <begin position="48"/>
        <end position="337"/>
    </location>
</feature>
<dbReference type="STRING" id="31234.E3LJJ7"/>
<dbReference type="InParanoid" id="E3LJJ7"/>
<feature type="transmembrane region" description="Helical" evidence="5">
    <location>
        <begin position="231"/>
        <end position="248"/>
    </location>
</feature>
<dbReference type="eggNOG" id="ENOG502TI51">
    <property type="taxonomic scope" value="Eukaryota"/>
</dbReference>
<evidence type="ECO:0000256" key="3">
    <source>
        <dbReference type="ARBA" id="ARBA00022989"/>
    </source>
</evidence>
<dbReference type="Pfam" id="PF10324">
    <property type="entry name" value="7TM_GPCR_Srw"/>
    <property type="match status" value="1"/>
</dbReference>
<dbReference type="KEGG" id="crq:GCK72_019935"/>
<sequence>MEVNYELFFTAYSENSKKYLVVFAKYSTIFMDFLVYFNCGLSCVGLFLNVFHMFILTRKSMRTSSVNILLVGIAVCDIVNLMYNIYHDLPLLLKRYMSLDCIPTKGYYLGWFNKFIDSFQAMSRIVSPWLGVVMALTRLLTVCFPLNPKFDKFTEPLFAFISIVLFLFISLITAGRGIFNLSIGVTGTWTPKESCGYPTNYTEPEYGLVLSEWALVDVTSFLAYLNATFKNLPAVILPFLTIVLISGIKKAQTRRKKLHAGNEDSSKDNTTQLVTIMTVFLVISESTVAMTVLLQALVIGFSTDVFQSFGVLYIITNFYTIFNLLITINSTVHCIICMRLSSQYKQCVMKCFPCIQSKRNEQRIVSTGGKELIQTVFSGLCQSAFCFCPSITYN</sequence>
<accession>E3LJJ7</accession>
<gene>
    <name evidence="7" type="ORF">CRE_08726</name>
</gene>
<feature type="transmembrane region" description="Helical" evidence="5">
    <location>
        <begin position="311"/>
        <end position="336"/>
    </location>
</feature>
<dbReference type="AlphaFoldDB" id="E3LJJ7"/>
<dbReference type="RefSeq" id="XP_003116160.2">
    <property type="nucleotide sequence ID" value="XM_003116112.2"/>
</dbReference>
<dbReference type="EMBL" id="DS268409">
    <property type="protein sequence ID" value="EFO95056.1"/>
    <property type="molecule type" value="Genomic_DNA"/>
</dbReference>
<dbReference type="Proteomes" id="UP000008281">
    <property type="component" value="Unassembled WGS sequence"/>
</dbReference>
<proteinExistence type="predicted"/>
<protein>
    <recommendedName>
        <fullName evidence="6">G-protein coupled receptors family 1 profile domain-containing protein</fullName>
    </recommendedName>
</protein>
<keyword evidence="3 5" id="KW-1133">Transmembrane helix</keyword>
<evidence type="ECO:0000313" key="7">
    <source>
        <dbReference type="EMBL" id="EFO95056.1"/>
    </source>
</evidence>
<keyword evidence="8" id="KW-1185">Reference proteome</keyword>
<name>E3LJJ7_CAERE</name>
<dbReference type="GO" id="GO:0016020">
    <property type="term" value="C:membrane"/>
    <property type="evidence" value="ECO:0007669"/>
    <property type="project" value="UniProtKB-SubCell"/>
</dbReference>
<dbReference type="PROSITE" id="PS50262">
    <property type="entry name" value="G_PROTEIN_RECEP_F1_2"/>
    <property type="match status" value="1"/>
</dbReference>
<evidence type="ECO:0000313" key="8">
    <source>
        <dbReference type="Proteomes" id="UP000008281"/>
    </source>
</evidence>
<dbReference type="InterPro" id="IPR017452">
    <property type="entry name" value="GPCR_Rhodpsn_7TM"/>
</dbReference>
<dbReference type="GeneID" id="9819446"/>
<evidence type="ECO:0000256" key="1">
    <source>
        <dbReference type="ARBA" id="ARBA00004370"/>
    </source>
</evidence>
<dbReference type="Gene3D" id="1.20.1070.10">
    <property type="entry name" value="Rhodopsin 7-helix transmembrane proteins"/>
    <property type="match status" value="1"/>
</dbReference>
<feature type="transmembrane region" description="Helical" evidence="5">
    <location>
        <begin position="158"/>
        <end position="179"/>
    </location>
</feature>
<dbReference type="InterPro" id="IPR019427">
    <property type="entry name" value="7TM_GPCR_serpentine_rcpt_Srw"/>
</dbReference>
<dbReference type="OrthoDB" id="5905493at2759"/>
<feature type="transmembrane region" description="Helical" evidence="5">
    <location>
        <begin position="273"/>
        <end position="299"/>
    </location>
</feature>
<dbReference type="SUPFAM" id="SSF81321">
    <property type="entry name" value="Family A G protein-coupled receptor-like"/>
    <property type="match status" value="1"/>
</dbReference>
<evidence type="ECO:0000256" key="4">
    <source>
        <dbReference type="ARBA" id="ARBA00023136"/>
    </source>
</evidence>
<organism evidence="8">
    <name type="scientific">Caenorhabditis remanei</name>
    <name type="common">Caenorhabditis vulgaris</name>
    <dbReference type="NCBI Taxonomy" id="31234"/>
    <lineage>
        <taxon>Eukaryota</taxon>
        <taxon>Metazoa</taxon>
        <taxon>Ecdysozoa</taxon>
        <taxon>Nematoda</taxon>
        <taxon>Chromadorea</taxon>
        <taxon>Rhabditida</taxon>
        <taxon>Rhabditina</taxon>
        <taxon>Rhabditomorpha</taxon>
        <taxon>Rhabditoidea</taxon>
        <taxon>Rhabditidae</taxon>
        <taxon>Peloderinae</taxon>
        <taxon>Caenorhabditis</taxon>
    </lineage>
</organism>